<dbReference type="RefSeq" id="WP_189164037.1">
    <property type="nucleotide sequence ID" value="NZ_BMNT01000017.1"/>
</dbReference>
<dbReference type="PROSITE" id="PS50800">
    <property type="entry name" value="SAP"/>
    <property type="match status" value="1"/>
</dbReference>
<dbReference type="Proteomes" id="UP000645217">
    <property type="component" value="Unassembled WGS sequence"/>
</dbReference>
<organism evidence="2 3">
    <name type="scientific">Sphaerisporangium melleum</name>
    <dbReference type="NCBI Taxonomy" id="321316"/>
    <lineage>
        <taxon>Bacteria</taxon>
        <taxon>Bacillati</taxon>
        <taxon>Actinomycetota</taxon>
        <taxon>Actinomycetes</taxon>
        <taxon>Streptosporangiales</taxon>
        <taxon>Streptosporangiaceae</taxon>
        <taxon>Sphaerisporangium</taxon>
    </lineage>
</organism>
<proteinExistence type="predicted"/>
<sequence length="794" mass="85507">MDDHLLGWLTTLDEDRLARILANRPDAIAAPWPRRLDTLARRLSDTFAVMEVMRGLPLPPLEILQACLVIGDRATPEELARFLGVTTAEVLPWLEELYDHALAWPGPDGRLRLAGAVARWWTAPCGLGEPLSSYLDSWTLNTEGLRRVSRDLGLSTQGGRRQMIARVTAALSDADRLAGRLRDAPDGTVSLLDEFAWDGPVRAVDGGRFVTIGTPEKWAADRGLLFRPQWDLAEMPREVALALRGPDYHPPFTPEPPEPGTVPVDPEAVDHQLCLAAPHAVDRATALLENTDKTPLPLLKGGGVGVRETRRLAKETGCTEEETRLLLEACAVARLLAWDETSGGLVPTKRFDAWRLEEAPARLRTLLAAWWRMERSSLRRVAGRYPTLLGDDPAGETVARIRWAVLTTLATLPPDAAFASLPELVQAVHWRSPLLDRDLLAECGPAVLAEARLLGLVASDTLTTLGRALAALGGGCAGDEQDETVPEVERDPGLMEASVHALSAAQRTALFGADLTAVVTGPPAAELAGLLDRAADRESRGTASVWRFSPASVRRALDAGYTADSLLEELRAAGAVPQALGYLVRDVARRYGEVTVTTVGCIIQGSDPGLLAEIAAHRRLARLGLRLLAPTVLAGGAPADRTLAALRDAGYAPVPVDDTGEISVRREPQGGRLILLPGGRVAELEEPPPVHLPEPTPDPREHARRLALTGREEVQAGQTWAVIGRMATRLPTAQQSLLGFVVDRGVRALITLSDGLTATISHGELRRGVLDAWCEEAGDYLEFPLAEIASVTSG</sequence>
<dbReference type="EMBL" id="BMNT01000017">
    <property type="protein sequence ID" value="GGK89005.1"/>
    <property type="molecule type" value="Genomic_DNA"/>
</dbReference>
<name>A0A917R597_9ACTN</name>
<dbReference type="Pfam" id="PF13625">
    <property type="entry name" value="Helicase_C_3"/>
    <property type="match status" value="1"/>
</dbReference>
<evidence type="ECO:0000313" key="2">
    <source>
        <dbReference type="EMBL" id="GGK89005.1"/>
    </source>
</evidence>
<evidence type="ECO:0000259" key="1">
    <source>
        <dbReference type="PROSITE" id="PS50800"/>
    </source>
</evidence>
<accession>A0A917R597</accession>
<evidence type="ECO:0000313" key="3">
    <source>
        <dbReference type="Proteomes" id="UP000645217"/>
    </source>
</evidence>
<protein>
    <recommendedName>
        <fullName evidence="1">SAP domain-containing protein</fullName>
    </recommendedName>
</protein>
<dbReference type="AlphaFoldDB" id="A0A917R597"/>
<dbReference type="InterPro" id="IPR032830">
    <property type="entry name" value="XPB/Ssl2_N"/>
</dbReference>
<comment type="caution">
    <text evidence="2">The sequence shown here is derived from an EMBL/GenBank/DDBJ whole genome shotgun (WGS) entry which is preliminary data.</text>
</comment>
<dbReference type="InterPro" id="IPR003034">
    <property type="entry name" value="SAP_dom"/>
</dbReference>
<reference evidence="2" key="2">
    <citation type="submission" date="2020-09" db="EMBL/GenBank/DDBJ databases">
        <authorList>
            <person name="Sun Q."/>
            <person name="Ohkuma M."/>
        </authorList>
    </citation>
    <scope>NUCLEOTIDE SEQUENCE</scope>
    <source>
        <strain evidence="2">JCM 13064</strain>
    </source>
</reference>
<gene>
    <name evidence="2" type="ORF">GCM10007964_34640</name>
</gene>
<reference evidence="2" key="1">
    <citation type="journal article" date="2014" name="Int. J. Syst. Evol. Microbiol.">
        <title>Complete genome sequence of Corynebacterium casei LMG S-19264T (=DSM 44701T), isolated from a smear-ripened cheese.</title>
        <authorList>
            <consortium name="US DOE Joint Genome Institute (JGI-PGF)"/>
            <person name="Walter F."/>
            <person name="Albersmeier A."/>
            <person name="Kalinowski J."/>
            <person name="Ruckert C."/>
        </authorList>
    </citation>
    <scope>NUCLEOTIDE SEQUENCE</scope>
    <source>
        <strain evidence="2">JCM 13064</strain>
    </source>
</reference>
<keyword evidence="3" id="KW-1185">Reference proteome</keyword>
<feature type="domain" description="SAP" evidence="1">
    <location>
        <begin position="137"/>
        <end position="171"/>
    </location>
</feature>